<keyword evidence="1" id="KW-0732">Signal</keyword>
<evidence type="ECO:0000256" key="1">
    <source>
        <dbReference type="SAM" id="SignalP"/>
    </source>
</evidence>
<dbReference type="OrthoDB" id="281179at2"/>
<evidence type="ECO:0000313" key="3">
    <source>
        <dbReference type="Proteomes" id="UP000253562"/>
    </source>
</evidence>
<dbReference type="GO" id="GO:0004180">
    <property type="term" value="F:carboxypeptidase activity"/>
    <property type="evidence" value="ECO:0007669"/>
    <property type="project" value="UniProtKB-KW"/>
</dbReference>
<accession>A0A368KPF8</accession>
<dbReference type="Proteomes" id="UP000253562">
    <property type="component" value="Unassembled WGS sequence"/>
</dbReference>
<feature type="signal peptide" evidence="1">
    <location>
        <begin position="1"/>
        <end position="25"/>
    </location>
</feature>
<reference evidence="2 3" key="1">
    <citation type="submission" date="2018-07" db="EMBL/GenBank/DDBJ databases">
        <title>Comparative genomes isolates from brazilian mangrove.</title>
        <authorList>
            <person name="De Araujo J.E."/>
            <person name="Taketani R.G."/>
            <person name="Silva M.C.P."/>
            <person name="Lourenco M.V."/>
            <person name="Oliveira V.M."/>
            <person name="Andreote F.D."/>
        </authorList>
    </citation>
    <scope>NUCLEOTIDE SEQUENCE [LARGE SCALE GENOMIC DNA]</scope>
    <source>
        <strain evidence="2 3">HEX PRIS-MGV</strain>
    </source>
</reference>
<sequence>MSTRILWGNAAVVCLLMTGCIQSNSNPSTSPVTGKVIHQGKAVEGATIQFLPSDPKNKVANAQSDAEGKYVLSTFETGDGAMPGKYKVTVRKLVSVQEGVQKDGENAGEPAYVNKDMLPKKYRSAGSTTLEYTVTADGENTFDIDLPK</sequence>
<comment type="caution">
    <text evidence="2">The sequence shown here is derived from an EMBL/GenBank/DDBJ whole genome shotgun (WGS) entry which is preliminary data.</text>
</comment>
<keyword evidence="2" id="KW-0378">Hydrolase</keyword>
<dbReference type="RefSeq" id="WP_114369639.1">
    <property type="nucleotide sequence ID" value="NZ_QPEX01000030.1"/>
</dbReference>
<dbReference type="PROSITE" id="PS51257">
    <property type="entry name" value="PROKAR_LIPOPROTEIN"/>
    <property type="match status" value="1"/>
</dbReference>
<dbReference type="EMBL" id="QPEX01000030">
    <property type="protein sequence ID" value="RCS46370.1"/>
    <property type="molecule type" value="Genomic_DNA"/>
</dbReference>
<dbReference type="AlphaFoldDB" id="A0A368KPF8"/>
<dbReference type="InterPro" id="IPR013783">
    <property type="entry name" value="Ig-like_fold"/>
</dbReference>
<name>A0A368KPF8_9BACT</name>
<organism evidence="2 3">
    <name type="scientific">Bremerella cremea</name>
    <dbReference type="NCBI Taxonomy" id="1031537"/>
    <lineage>
        <taxon>Bacteria</taxon>
        <taxon>Pseudomonadati</taxon>
        <taxon>Planctomycetota</taxon>
        <taxon>Planctomycetia</taxon>
        <taxon>Pirellulales</taxon>
        <taxon>Pirellulaceae</taxon>
        <taxon>Bremerella</taxon>
    </lineage>
</organism>
<keyword evidence="2" id="KW-0645">Protease</keyword>
<dbReference type="Gene3D" id="2.60.40.10">
    <property type="entry name" value="Immunoglobulins"/>
    <property type="match status" value="1"/>
</dbReference>
<proteinExistence type="predicted"/>
<gene>
    <name evidence="2" type="ORF">DTL42_15490</name>
</gene>
<feature type="chain" id="PRO_5016688938" evidence="1">
    <location>
        <begin position="26"/>
        <end position="148"/>
    </location>
</feature>
<evidence type="ECO:0000313" key="2">
    <source>
        <dbReference type="EMBL" id="RCS46370.1"/>
    </source>
</evidence>
<keyword evidence="2" id="KW-0121">Carboxypeptidase</keyword>
<protein>
    <submittedName>
        <fullName evidence="2">Carboxypeptidase regulatory-like domain-containing protein</fullName>
    </submittedName>
</protein>